<protein>
    <recommendedName>
        <fullName evidence="5">CcmD family protein</fullName>
    </recommendedName>
</protein>
<keyword evidence="2" id="KW-0732">Signal</keyword>
<dbReference type="Proteomes" id="UP001307608">
    <property type="component" value="Chromosome"/>
</dbReference>
<evidence type="ECO:0000313" key="4">
    <source>
        <dbReference type="Proteomes" id="UP001307608"/>
    </source>
</evidence>
<organism evidence="3 4">
    <name type="scientific">Marinomonas pontica</name>
    <dbReference type="NCBI Taxonomy" id="264739"/>
    <lineage>
        <taxon>Bacteria</taxon>
        <taxon>Pseudomonadati</taxon>
        <taxon>Pseudomonadota</taxon>
        <taxon>Gammaproteobacteria</taxon>
        <taxon>Oceanospirillales</taxon>
        <taxon>Oceanospirillaceae</taxon>
        <taxon>Marinomonas</taxon>
    </lineage>
</organism>
<gene>
    <name evidence="3" type="ORF">MACH16_28350</name>
</gene>
<accession>A0ABN6WRB7</accession>
<name>A0ABN6WRB7_9GAMM</name>
<keyword evidence="1" id="KW-0812">Transmembrane</keyword>
<sequence>MLHKIVLCLCLAGFMSSSMAAKDVTADQKKLAQTVFELERSVAILQLSTASLGDYQSLSTKMAHVKSLEYRVNFLGNLTFLLCMSLVVFFFRLRHQQKRLAALESRLDRQEIGAVNKDD</sequence>
<keyword evidence="1" id="KW-0472">Membrane</keyword>
<feature type="signal peptide" evidence="2">
    <location>
        <begin position="1"/>
        <end position="20"/>
    </location>
</feature>
<proteinExistence type="predicted"/>
<dbReference type="EMBL" id="AP027271">
    <property type="protein sequence ID" value="BDX04087.1"/>
    <property type="molecule type" value="Genomic_DNA"/>
</dbReference>
<evidence type="ECO:0000256" key="2">
    <source>
        <dbReference type="SAM" id="SignalP"/>
    </source>
</evidence>
<feature type="chain" id="PRO_5047198939" description="CcmD family protein" evidence="2">
    <location>
        <begin position="21"/>
        <end position="119"/>
    </location>
</feature>
<evidence type="ECO:0008006" key="5">
    <source>
        <dbReference type="Google" id="ProtNLM"/>
    </source>
</evidence>
<evidence type="ECO:0000256" key="1">
    <source>
        <dbReference type="SAM" id="Phobius"/>
    </source>
</evidence>
<dbReference type="RefSeq" id="WP_338269077.1">
    <property type="nucleotide sequence ID" value="NZ_AP027271.1"/>
</dbReference>
<feature type="transmembrane region" description="Helical" evidence="1">
    <location>
        <begin position="74"/>
        <end position="93"/>
    </location>
</feature>
<reference evidence="3 4" key="1">
    <citation type="submission" date="2023-01" db="EMBL/GenBank/DDBJ databases">
        <title>Complete genome sequence of Marinomonas pontica strain 200518_36.</title>
        <authorList>
            <person name="Ueki S."/>
            <person name="Gajardo G."/>
            <person name="Maruyama F."/>
        </authorList>
    </citation>
    <scope>NUCLEOTIDE SEQUENCE [LARGE SCALE GENOMIC DNA]</scope>
    <source>
        <strain evidence="3 4">200518_36</strain>
    </source>
</reference>
<keyword evidence="4" id="KW-1185">Reference proteome</keyword>
<keyword evidence="1" id="KW-1133">Transmembrane helix</keyword>
<evidence type="ECO:0000313" key="3">
    <source>
        <dbReference type="EMBL" id="BDX04087.1"/>
    </source>
</evidence>